<comment type="caution">
    <text evidence="2">The sequence shown here is derived from an EMBL/GenBank/DDBJ whole genome shotgun (WGS) entry which is preliminary data.</text>
</comment>
<evidence type="ECO:0008006" key="4">
    <source>
        <dbReference type="Google" id="ProtNLM"/>
    </source>
</evidence>
<name>A0ABT8H6Q9_MYCAO</name>
<keyword evidence="1" id="KW-0472">Membrane</keyword>
<feature type="transmembrane region" description="Helical" evidence="1">
    <location>
        <begin position="12"/>
        <end position="36"/>
    </location>
</feature>
<proteinExistence type="predicted"/>
<reference evidence="2" key="1">
    <citation type="submission" date="2023-07" db="EMBL/GenBank/DDBJ databases">
        <title>Degradation of tert-butanol by M. austroafricanum TBA100.</title>
        <authorList>
            <person name="Helbich S."/>
            <person name="Vainshtein Y."/>
        </authorList>
    </citation>
    <scope>NUCLEOTIDE SEQUENCE</scope>
    <source>
        <strain evidence="2">TBA100</strain>
    </source>
</reference>
<dbReference type="Proteomes" id="UP001172687">
    <property type="component" value="Unassembled WGS sequence"/>
</dbReference>
<evidence type="ECO:0000313" key="3">
    <source>
        <dbReference type="Proteomes" id="UP001172687"/>
    </source>
</evidence>
<keyword evidence="1" id="KW-1133">Transmembrane helix</keyword>
<dbReference type="RefSeq" id="WP_036368681.1">
    <property type="nucleotide sequence ID" value="NZ_CP070380.1"/>
</dbReference>
<organism evidence="2 3">
    <name type="scientific">Mycolicibacterium austroafricanum</name>
    <name type="common">Mycobacterium austroafricanum</name>
    <dbReference type="NCBI Taxonomy" id="39687"/>
    <lineage>
        <taxon>Bacteria</taxon>
        <taxon>Bacillati</taxon>
        <taxon>Actinomycetota</taxon>
        <taxon>Actinomycetes</taxon>
        <taxon>Mycobacteriales</taxon>
        <taxon>Mycobacteriaceae</taxon>
        <taxon>Mycolicibacterium</taxon>
    </lineage>
</organism>
<protein>
    <recommendedName>
        <fullName evidence="4">Diacylglycerol kinase</fullName>
    </recommendedName>
</protein>
<sequence>MNPQTRVGNRPTAFWAAATIGVPVLLSAALLLTLVLEMSITAADLHRMTSRFIAIAIVEVLLTVGSVWGTRKSTAVGAGTAVAAAIVGIILVAGAVLTL</sequence>
<evidence type="ECO:0000256" key="1">
    <source>
        <dbReference type="SAM" id="Phobius"/>
    </source>
</evidence>
<dbReference type="EMBL" id="JAUHTC010000007">
    <property type="protein sequence ID" value="MDN4516444.1"/>
    <property type="molecule type" value="Genomic_DNA"/>
</dbReference>
<gene>
    <name evidence="2" type="ORF">QYF68_01205</name>
</gene>
<feature type="transmembrane region" description="Helical" evidence="1">
    <location>
        <begin position="48"/>
        <end position="69"/>
    </location>
</feature>
<keyword evidence="1" id="KW-0812">Transmembrane</keyword>
<keyword evidence="3" id="KW-1185">Reference proteome</keyword>
<feature type="transmembrane region" description="Helical" evidence="1">
    <location>
        <begin position="75"/>
        <end position="97"/>
    </location>
</feature>
<accession>A0ABT8H6Q9</accession>
<evidence type="ECO:0000313" key="2">
    <source>
        <dbReference type="EMBL" id="MDN4516444.1"/>
    </source>
</evidence>